<proteinExistence type="predicted"/>
<dbReference type="EMBL" id="KN823124">
    <property type="protein sequence ID" value="KIO21908.1"/>
    <property type="molecule type" value="Genomic_DNA"/>
</dbReference>
<reference evidence="1 2" key="1">
    <citation type="submission" date="2014-04" db="EMBL/GenBank/DDBJ databases">
        <authorList>
            <consortium name="DOE Joint Genome Institute"/>
            <person name="Kuo A."/>
            <person name="Girlanda M."/>
            <person name="Perotto S."/>
            <person name="Kohler A."/>
            <person name="Nagy L.G."/>
            <person name="Floudas D."/>
            <person name="Copeland A."/>
            <person name="Barry K.W."/>
            <person name="Cichocki N."/>
            <person name="Veneault-Fourrey C."/>
            <person name="LaButti K."/>
            <person name="Lindquist E.A."/>
            <person name="Lipzen A."/>
            <person name="Lundell T."/>
            <person name="Morin E."/>
            <person name="Murat C."/>
            <person name="Sun H."/>
            <person name="Tunlid A."/>
            <person name="Henrissat B."/>
            <person name="Grigoriev I.V."/>
            <person name="Hibbett D.S."/>
            <person name="Martin F."/>
            <person name="Nordberg H.P."/>
            <person name="Cantor M.N."/>
            <person name="Hua S.X."/>
        </authorList>
    </citation>
    <scope>NUCLEOTIDE SEQUENCE [LARGE SCALE GENOMIC DNA]</scope>
    <source>
        <strain evidence="1 2">MUT 4182</strain>
    </source>
</reference>
<organism evidence="1 2">
    <name type="scientific">Tulasnella calospora MUT 4182</name>
    <dbReference type="NCBI Taxonomy" id="1051891"/>
    <lineage>
        <taxon>Eukaryota</taxon>
        <taxon>Fungi</taxon>
        <taxon>Dikarya</taxon>
        <taxon>Basidiomycota</taxon>
        <taxon>Agaricomycotina</taxon>
        <taxon>Agaricomycetes</taxon>
        <taxon>Cantharellales</taxon>
        <taxon>Tulasnellaceae</taxon>
        <taxon>Tulasnella</taxon>
    </lineage>
</organism>
<evidence type="ECO:0000313" key="2">
    <source>
        <dbReference type="Proteomes" id="UP000054248"/>
    </source>
</evidence>
<gene>
    <name evidence="1" type="ORF">M407DRAFT_28547</name>
</gene>
<reference evidence="2" key="2">
    <citation type="submission" date="2015-01" db="EMBL/GenBank/DDBJ databases">
        <title>Evolutionary Origins and Diversification of the Mycorrhizal Mutualists.</title>
        <authorList>
            <consortium name="DOE Joint Genome Institute"/>
            <consortium name="Mycorrhizal Genomics Consortium"/>
            <person name="Kohler A."/>
            <person name="Kuo A."/>
            <person name="Nagy L.G."/>
            <person name="Floudas D."/>
            <person name="Copeland A."/>
            <person name="Barry K.W."/>
            <person name="Cichocki N."/>
            <person name="Veneault-Fourrey C."/>
            <person name="LaButti K."/>
            <person name="Lindquist E.A."/>
            <person name="Lipzen A."/>
            <person name="Lundell T."/>
            <person name="Morin E."/>
            <person name="Murat C."/>
            <person name="Riley R."/>
            <person name="Ohm R."/>
            <person name="Sun H."/>
            <person name="Tunlid A."/>
            <person name="Henrissat B."/>
            <person name="Grigoriev I.V."/>
            <person name="Hibbett D.S."/>
            <person name="Martin F."/>
        </authorList>
    </citation>
    <scope>NUCLEOTIDE SEQUENCE [LARGE SCALE GENOMIC DNA]</scope>
    <source>
        <strain evidence="2">MUT 4182</strain>
    </source>
</reference>
<keyword evidence="2" id="KW-1185">Reference proteome</keyword>
<dbReference type="HOGENOM" id="CLU_1670665_0_0_1"/>
<protein>
    <submittedName>
        <fullName evidence="1">Uncharacterized protein</fullName>
    </submittedName>
</protein>
<evidence type="ECO:0000313" key="1">
    <source>
        <dbReference type="EMBL" id="KIO21908.1"/>
    </source>
</evidence>
<dbReference type="AlphaFoldDB" id="A0A0C3KKJ1"/>
<accession>A0A0C3KKJ1</accession>
<name>A0A0C3KKJ1_9AGAM</name>
<dbReference type="Proteomes" id="UP000054248">
    <property type="component" value="Unassembled WGS sequence"/>
</dbReference>
<sequence>MHKLKNWLKHDQPITNIYDSELYYKLQESPIEVNGHILPEHYFEDPQDVLLTSLTGGFQLFRQGKHTAWPLLFINNDLSHLNATRSAIASVLALFLVLANREIMTASFTSTLVLSKSKGNLPHPDMAIYLETLNSVLHPPIADISSNDRLPPKVPWLT</sequence>
<dbReference type="OrthoDB" id="3257409at2759"/>